<evidence type="ECO:0000256" key="2">
    <source>
        <dbReference type="ARBA" id="ARBA00004734"/>
    </source>
</evidence>
<dbReference type="InterPro" id="IPR020557">
    <property type="entry name" value="Fumarate_lyase_CS"/>
</dbReference>
<dbReference type="CDD" id="cd01360">
    <property type="entry name" value="Adenylsuccinate_lyase_1"/>
    <property type="match status" value="1"/>
</dbReference>
<evidence type="ECO:0000256" key="6">
    <source>
        <dbReference type="ARBA" id="ARBA00022755"/>
    </source>
</evidence>
<dbReference type="Gene3D" id="1.10.40.30">
    <property type="entry name" value="Fumarase/aspartase (C-terminal domain)"/>
    <property type="match status" value="1"/>
</dbReference>
<evidence type="ECO:0000256" key="12">
    <source>
        <dbReference type="RuleBase" id="RU361172"/>
    </source>
</evidence>
<keyword evidence="17" id="KW-1185">Reference proteome</keyword>
<dbReference type="OrthoDB" id="9768878at2"/>
<reference evidence="14 17" key="3">
    <citation type="submission" date="2020-08" db="EMBL/GenBank/DDBJ databases">
        <title>Genomic Encyclopedia of Type Strains, Phase IV (KMG-IV): sequencing the most valuable type-strain genomes for metagenomic binning, comparative biology and taxonomic classification.</title>
        <authorList>
            <person name="Goeker M."/>
        </authorList>
    </citation>
    <scope>NUCLEOTIDE SEQUENCE [LARGE SCALE GENOMIC DNA]</scope>
    <source>
        <strain evidence="14 17">DSM 23868</strain>
    </source>
</reference>
<dbReference type="InterPro" id="IPR022761">
    <property type="entry name" value="Fumarate_lyase_N"/>
</dbReference>
<dbReference type="EMBL" id="JACIEX010000002">
    <property type="protein sequence ID" value="MBB4092700.1"/>
    <property type="molecule type" value="Genomic_DNA"/>
</dbReference>
<dbReference type="InterPro" id="IPR008948">
    <property type="entry name" value="L-Aspartase-like"/>
</dbReference>
<evidence type="ECO:0000256" key="10">
    <source>
        <dbReference type="ARBA" id="ARBA00049115"/>
    </source>
</evidence>
<dbReference type="SMART" id="SM00998">
    <property type="entry name" value="ADSL_C"/>
    <property type="match status" value="1"/>
</dbReference>
<gene>
    <name evidence="15" type="ORF">FIB18_04635</name>
    <name evidence="14" type="ORF">GGQ79_001185</name>
</gene>
<evidence type="ECO:0000256" key="11">
    <source>
        <dbReference type="NCBIfam" id="TIGR00928"/>
    </source>
</evidence>
<comment type="catalytic activity">
    <reaction evidence="8">
        <text>(2S)-2-[5-amino-1-(5-phospho-beta-D-ribosyl)imidazole-4-carboxamido]succinate = 5-amino-1-(5-phospho-beta-D-ribosyl)imidazole-4-carboxamide + fumarate</text>
        <dbReference type="Rhea" id="RHEA:23920"/>
        <dbReference type="ChEBI" id="CHEBI:29806"/>
        <dbReference type="ChEBI" id="CHEBI:58443"/>
        <dbReference type="ChEBI" id="CHEBI:58475"/>
        <dbReference type="EC" id="4.3.2.2"/>
    </reaction>
    <physiologicalReaction direction="left-to-right" evidence="8">
        <dbReference type="Rhea" id="RHEA:23921"/>
    </physiologicalReaction>
</comment>
<dbReference type="InterPro" id="IPR000362">
    <property type="entry name" value="Fumarate_lyase_fam"/>
</dbReference>
<dbReference type="PROSITE" id="PS00163">
    <property type="entry name" value="FUMARATE_LYASES"/>
    <property type="match status" value="1"/>
</dbReference>
<proteinExistence type="inferred from homology"/>
<evidence type="ECO:0000313" key="15">
    <source>
        <dbReference type="EMBL" id="TNV14519.1"/>
    </source>
</evidence>
<evidence type="ECO:0000313" key="14">
    <source>
        <dbReference type="EMBL" id="MBB4092700.1"/>
    </source>
</evidence>
<comment type="pathway">
    <text evidence="2 12">Purine metabolism; AMP biosynthesis via de novo pathway; AMP from IMP: step 2/2.</text>
</comment>
<dbReference type="SUPFAM" id="SSF48557">
    <property type="entry name" value="L-aspartase-like"/>
    <property type="match status" value="1"/>
</dbReference>
<dbReference type="EC" id="4.3.2.2" evidence="4 11"/>
<evidence type="ECO:0000313" key="16">
    <source>
        <dbReference type="Proteomes" id="UP000313390"/>
    </source>
</evidence>
<reference evidence="15" key="2">
    <citation type="submission" date="2019-06" db="EMBL/GenBank/DDBJ databases">
        <authorList>
            <person name="Hu M."/>
        </authorList>
    </citation>
    <scope>NUCLEOTIDE SEQUENCE</scope>
    <source>
        <strain evidence="15">08RB2639</strain>
    </source>
</reference>
<dbReference type="Proteomes" id="UP000553980">
    <property type="component" value="Unassembled WGS sequence"/>
</dbReference>
<dbReference type="GO" id="GO:0004018">
    <property type="term" value="F:N6-(1,2-dicarboxyethyl)AMP AMP-lyase (fumarate-forming) activity"/>
    <property type="evidence" value="ECO:0007669"/>
    <property type="project" value="UniProtKB-UniRule"/>
</dbReference>
<sequence length="433" mass="48588">MIPRYSRPEMVAIWSPETKFRIWFEIEAYACEALAQLGVIPKEAAKTIWEKGSVAKFDVARIDEIEAVTKHDVIAFLTHLAEFIGPDSRFVHQGMTSSDVLDTTLNVQLVRAADLLLTDMDRVLAALKTRAFEHKDTVRIGRSHGIHAEPTTMGLTFARFYAEMQRNRARLVAARAEIATGAISGAVGTFANIDPRVEEYVCAKLGLEAEPVSTQVIPRDRHAMFFATLGVIASSIENVAIEIRHMQRTEVLEAEEFFSPGQKGSSAMPHKRNPVLTENLTGLARLVRMSVTPAMENVALWHERDISHSSVERAIGPDTTITLDFALNRLAGVVEKLVIYPDNMLKNMNKFRGLVHSQRVLLALTQAGVSREDAYRLVQRNAMKVWEHGADFLEELLADQEVRAALSEEQIREKFDLGYHTKHVDTIFKRVFG</sequence>
<dbReference type="GO" id="GO:0006189">
    <property type="term" value="P:'de novo' IMP biosynthetic process"/>
    <property type="evidence" value="ECO:0007669"/>
    <property type="project" value="UniProtKB-UniPathway"/>
</dbReference>
<feature type="domain" description="Adenylosuccinate lyase C-terminal" evidence="13">
    <location>
        <begin position="352"/>
        <end position="432"/>
    </location>
</feature>
<dbReference type="RefSeq" id="WP_140019649.1">
    <property type="nucleotide sequence ID" value="NZ_JACIEX010000002.1"/>
</dbReference>
<dbReference type="PANTHER" id="PTHR43172:SF1">
    <property type="entry name" value="ADENYLOSUCCINATE LYASE"/>
    <property type="match status" value="1"/>
</dbReference>
<dbReference type="PRINTS" id="PR00149">
    <property type="entry name" value="FUMRATELYASE"/>
</dbReference>
<dbReference type="Pfam" id="PF00206">
    <property type="entry name" value="Lyase_1"/>
    <property type="match status" value="1"/>
</dbReference>
<dbReference type="EMBL" id="VEWK01000002">
    <property type="protein sequence ID" value="TNV14519.1"/>
    <property type="molecule type" value="Genomic_DNA"/>
</dbReference>
<dbReference type="GO" id="GO:0044208">
    <property type="term" value="P:'de novo' AMP biosynthetic process"/>
    <property type="evidence" value="ECO:0007669"/>
    <property type="project" value="UniProtKB-UniPathway"/>
</dbReference>
<dbReference type="PANTHER" id="PTHR43172">
    <property type="entry name" value="ADENYLOSUCCINATE LYASE"/>
    <property type="match status" value="1"/>
</dbReference>
<dbReference type="FunFam" id="1.20.200.10:FF:000008">
    <property type="entry name" value="Adenylosuccinate lyase"/>
    <property type="match status" value="1"/>
</dbReference>
<dbReference type="Pfam" id="PF10397">
    <property type="entry name" value="ADSL_C"/>
    <property type="match status" value="1"/>
</dbReference>
<dbReference type="InterPro" id="IPR004769">
    <property type="entry name" value="Pur_lyase"/>
</dbReference>
<keyword evidence="7 12" id="KW-0456">Lyase</keyword>
<evidence type="ECO:0000256" key="5">
    <source>
        <dbReference type="ARBA" id="ARBA00017058"/>
    </source>
</evidence>
<dbReference type="AlphaFoldDB" id="A0A5C5CSU8"/>
<dbReference type="Gene3D" id="1.10.275.10">
    <property type="entry name" value="Fumarase/aspartase (N-terminal domain)"/>
    <property type="match status" value="1"/>
</dbReference>
<evidence type="ECO:0000256" key="7">
    <source>
        <dbReference type="ARBA" id="ARBA00023239"/>
    </source>
</evidence>
<evidence type="ECO:0000256" key="8">
    <source>
        <dbReference type="ARBA" id="ARBA00024477"/>
    </source>
</evidence>
<dbReference type="GO" id="GO:0005829">
    <property type="term" value="C:cytosol"/>
    <property type="evidence" value="ECO:0007669"/>
    <property type="project" value="TreeGrafter"/>
</dbReference>
<comment type="pathway">
    <text evidence="1 12">Purine metabolism; IMP biosynthesis via de novo pathway; 5-amino-1-(5-phospho-D-ribosyl)imidazole-4-carboxamide from 5-amino-1-(5-phospho-D-ribosyl)imidazole-4-carboxylate: step 2/2.</text>
</comment>
<name>A0A5C5CSU8_9HYPH</name>
<organism evidence="15 16">
    <name type="scientific">Brucella pecoris</name>
    <dbReference type="NCBI Taxonomy" id="867683"/>
    <lineage>
        <taxon>Bacteria</taxon>
        <taxon>Pseudomonadati</taxon>
        <taxon>Pseudomonadota</taxon>
        <taxon>Alphaproteobacteria</taxon>
        <taxon>Hyphomicrobiales</taxon>
        <taxon>Brucellaceae</taxon>
        <taxon>Brucella/Ochrobactrum group</taxon>
        <taxon>Brucella</taxon>
    </lineage>
</organism>
<dbReference type="UniPathway" id="UPA00075">
    <property type="reaction ID" value="UER00336"/>
</dbReference>
<keyword evidence="6 12" id="KW-0658">Purine biosynthesis</keyword>
<evidence type="ECO:0000256" key="4">
    <source>
        <dbReference type="ARBA" id="ARBA00012339"/>
    </source>
</evidence>
<dbReference type="UniPathway" id="UPA00074">
    <property type="reaction ID" value="UER00132"/>
</dbReference>
<evidence type="ECO:0000256" key="1">
    <source>
        <dbReference type="ARBA" id="ARBA00004706"/>
    </source>
</evidence>
<comment type="caution">
    <text evidence="15">The sequence shown here is derived from an EMBL/GenBank/DDBJ whole genome shotgun (WGS) entry which is preliminary data.</text>
</comment>
<comment type="catalytic activity">
    <reaction evidence="10">
        <text>N(6)-(1,2-dicarboxyethyl)-AMP = fumarate + AMP</text>
        <dbReference type="Rhea" id="RHEA:16853"/>
        <dbReference type="ChEBI" id="CHEBI:29806"/>
        <dbReference type="ChEBI" id="CHEBI:57567"/>
        <dbReference type="ChEBI" id="CHEBI:456215"/>
        <dbReference type="EC" id="4.3.2.2"/>
    </reaction>
    <physiologicalReaction direction="left-to-right" evidence="10">
        <dbReference type="Rhea" id="RHEA:16854"/>
    </physiologicalReaction>
</comment>
<evidence type="ECO:0000256" key="3">
    <source>
        <dbReference type="ARBA" id="ARBA00008273"/>
    </source>
</evidence>
<accession>A0A5C5CSU8</accession>
<evidence type="ECO:0000313" key="17">
    <source>
        <dbReference type="Proteomes" id="UP000553980"/>
    </source>
</evidence>
<dbReference type="Proteomes" id="UP000313390">
    <property type="component" value="Unassembled WGS sequence"/>
</dbReference>
<evidence type="ECO:0000256" key="9">
    <source>
        <dbReference type="ARBA" id="ARBA00030717"/>
    </source>
</evidence>
<dbReference type="InterPro" id="IPR019468">
    <property type="entry name" value="AdenyloSucc_lyase_C"/>
</dbReference>
<comment type="similarity">
    <text evidence="3 12">Belongs to the lyase 1 family. Adenylosuccinate lyase subfamily.</text>
</comment>
<dbReference type="FunFam" id="1.10.40.30:FF:000007">
    <property type="entry name" value="Adenylosuccinate lyase"/>
    <property type="match status" value="1"/>
</dbReference>
<dbReference type="NCBIfam" id="TIGR00928">
    <property type="entry name" value="purB"/>
    <property type="match status" value="1"/>
</dbReference>
<dbReference type="InterPro" id="IPR024083">
    <property type="entry name" value="Fumarase/histidase_N"/>
</dbReference>
<reference evidence="15 16" key="1">
    <citation type="journal article" date="2011" name="Int. J. Syst. Evol. Microbiol.">
        <title>Ochrobactrum pecoris sp. nov., isolated from farm animals.</title>
        <authorList>
            <person name="Kampfer P."/>
            <person name="Huber B."/>
            <person name="Busse H.J."/>
            <person name="Scholz H.C."/>
            <person name="Tomaso H."/>
            <person name="Hotzel H."/>
            <person name="Melzer F."/>
        </authorList>
    </citation>
    <scope>NUCLEOTIDE SEQUENCE [LARGE SCALE GENOMIC DNA]</scope>
    <source>
        <strain evidence="15 16">08RB2639</strain>
    </source>
</reference>
<protein>
    <recommendedName>
        <fullName evidence="5 11">Adenylosuccinate lyase</fullName>
        <shortName evidence="12">ASL</shortName>
        <ecNumber evidence="4 11">4.3.2.2</ecNumber>
    </recommendedName>
    <alternativeName>
        <fullName evidence="9 12">Adenylosuccinase</fullName>
    </alternativeName>
</protein>
<dbReference type="GO" id="GO:0070626">
    <property type="term" value="F:(S)-2-(5-amino-1-(5-phospho-D-ribosyl)imidazole-4-carboxamido) succinate lyase (fumarate-forming) activity"/>
    <property type="evidence" value="ECO:0007669"/>
    <property type="project" value="TreeGrafter"/>
</dbReference>
<evidence type="ECO:0000259" key="13">
    <source>
        <dbReference type="SMART" id="SM00998"/>
    </source>
</evidence>
<dbReference type="Gene3D" id="1.20.200.10">
    <property type="entry name" value="Fumarase/aspartase (Central domain)"/>
    <property type="match status" value="1"/>
</dbReference>